<dbReference type="Pfam" id="PF01431">
    <property type="entry name" value="Peptidase_M13"/>
    <property type="match status" value="1"/>
</dbReference>
<evidence type="ECO:0000256" key="9">
    <source>
        <dbReference type="SAM" id="SignalP"/>
    </source>
</evidence>
<accession>A0AAE3J9Y7</accession>
<evidence type="ECO:0000256" key="1">
    <source>
        <dbReference type="ARBA" id="ARBA00001947"/>
    </source>
</evidence>
<dbReference type="InterPro" id="IPR024079">
    <property type="entry name" value="MetalloPept_cat_dom_sf"/>
</dbReference>
<keyword evidence="5" id="KW-0677">Repeat</keyword>
<dbReference type="GO" id="GO:0016485">
    <property type="term" value="P:protein processing"/>
    <property type="evidence" value="ECO:0007669"/>
    <property type="project" value="TreeGrafter"/>
</dbReference>
<feature type="domain" description="SLH" evidence="10">
    <location>
        <begin position="30"/>
        <end position="93"/>
    </location>
</feature>
<dbReference type="CDD" id="cd08662">
    <property type="entry name" value="M13"/>
    <property type="match status" value="1"/>
</dbReference>
<evidence type="ECO:0000256" key="8">
    <source>
        <dbReference type="ARBA" id="ARBA00023049"/>
    </source>
</evidence>
<dbReference type="Proteomes" id="UP001198242">
    <property type="component" value="Unassembled WGS sequence"/>
</dbReference>
<dbReference type="PROSITE" id="PS51885">
    <property type="entry name" value="NEPRILYSIN"/>
    <property type="match status" value="1"/>
</dbReference>
<evidence type="ECO:0000256" key="6">
    <source>
        <dbReference type="ARBA" id="ARBA00022801"/>
    </source>
</evidence>
<evidence type="ECO:0000256" key="5">
    <source>
        <dbReference type="ARBA" id="ARBA00022737"/>
    </source>
</evidence>
<dbReference type="InterPro" id="IPR001119">
    <property type="entry name" value="SLH_dom"/>
</dbReference>
<dbReference type="Gene3D" id="1.10.1380.10">
    <property type="entry name" value="Neutral endopeptidase , domain2"/>
    <property type="match status" value="1"/>
</dbReference>
<dbReference type="Pfam" id="PF05649">
    <property type="entry name" value="Peptidase_M13_N"/>
    <property type="match status" value="1"/>
</dbReference>
<sequence length="783" mass="88373">MKIKKVVSGLLALSIAVGSMYVVSAKDQYVTRGQVADMLLVAADDYNPNVKKEDIIQGYEDGELHEDWNVTRAEALVMLKRAFGKMPELNEYTKRIAIPKEDFTDIPKWAETELADVFDAGIVAGTSEGVFSPDENVTDTQMDLFIKRTYAVFGSNLKDDFYATVNKEALNNFEIKPGRLIAGNAYSLDDTNTERINDLLANIINQSHAKGTKEQKIADLYNNITDTESRNKAGITPIKPYLDKIDEAKTIKDLNEINSELIKELCISALGDFSVTADFKDNTKNILDFYMIAPILPKDIYMSDNAEQIKAYKDYLTENLVLSGETKESAQKHSEAYFDFEKQLAESMLDTQDNADVDKIYNLYTLEELQKAVPNMDISKILKDSELKYNGKILVSDVGLLEKNGELYNKDNIDVLKTRAKLIVLLGWGETLNEEFTQVSTDFQNAFYGTEGSYTAEEKATITIENVMYDYLGELYAQNYFSKEAKQNVEKMISDIIDVYRTRIEKLTWMSDTTKEKALKKLDTMQINVGYPEDVQSYMDDVEIKSAADGGSYFENMLAISKEQVKNLIEHQDEPIDKNDWGMAVYTVNAMYDSLANSITFPAGILQAPIYDVNASYEENLGGIGYIIAHEITHAFDNNGAKFDENGNATDWWTEEDYSAFSKLCKDVEAFYDGEEAAPGIAVNGELTLSENIADLGAVSCITEIVSHLDNPNYEALYKSIARTWASSSSREYMQYISQTNVHCLDKLRTNRTIVNDQKFYDTFGIKENDGMYVAPEDRVHIW</sequence>
<proteinExistence type="inferred from homology"/>
<dbReference type="PANTHER" id="PTHR11733">
    <property type="entry name" value="ZINC METALLOPROTEASE FAMILY M13 NEPRILYSIN-RELATED"/>
    <property type="match status" value="1"/>
</dbReference>
<keyword evidence="3" id="KW-0645">Protease</keyword>
<dbReference type="SUPFAM" id="SSF55486">
    <property type="entry name" value="Metalloproteases ('zincins'), catalytic domain"/>
    <property type="match status" value="1"/>
</dbReference>
<dbReference type="RefSeq" id="WP_308456966.1">
    <property type="nucleotide sequence ID" value="NZ_JAJEQM010000017.1"/>
</dbReference>
<keyword evidence="4" id="KW-0479">Metal-binding</keyword>
<gene>
    <name evidence="11" type="ORF">LKE05_11615</name>
</gene>
<dbReference type="AlphaFoldDB" id="A0AAE3J9Y7"/>
<dbReference type="Pfam" id="PF00395">
    <property type="entry name" value="SLH"/>
    <property type="match status" value="1"/>
</dbReference>
<evidence type="ECO:0000313" key="12">
    <source>
        <dbReference type="Proteomes" id="UP001198242"/>
    </source>
</evidence>
<evidence type="ECO:0000256" key="2">
    <source>
        <dbReference type="ARBA" id="ARBA00007357"/>
    </source>
</evidence>
<dbReference type="PRINTS" id="PR00786">
    <property type="entry name" value="NEPRILYSIN"/>
</dbReference>
<keyword evidence="7" id="KW-0862">Zinc</keyword>
<feature type="chain" id="PRO_5042073765" evidence="9">
    <location>
        <begin position="26"/>
        <end position="783"/>
    </location>
</feature>
<dbReference type="PANTHER" id="PTHR11733:SF167">
    <property type="entry name" value="FI17812P1-RELATED"/>
    <property type="match status" value="1"/>
</dbReference>
<dbReference type="PROSITE" id="PS51272">
    <property type="entry name" value="SLH"/>
    <property type="match status" value="2"/>
</dbReference>
<keyword evidence="6" id="KW-0378">Hydrolase</keyword>
<keyword evidence="8" id="KW-0482">Metalloprotease</keyword>
<evidence type="ECO:0000313" key="11">
    <source>
        <dbReference type="EMBL" id="MCC2211433.1"/>
    </source>
</evidence>
<evidence type="ECO:0000256" key="3">
    <source>
        <dbReference type="ARBA" id="ARBA00022670"/>
    </source>
</evidence>
<keyword evidence="12" id="KW-1185">Reference proteome</keyword>
<dbReference type="GO" id="GO:0046872">
    <property type="term" value="F:metal ion binding"/>
    <property type="evidence" value="ECO:0007669"/>
    <property type="project" value="UniProtKB-KW"/>
</dbReference>
<evidence type="ECO:0000256" key="7">
    <source>
        <dbReference type="ARBA" id="ARBA00022833"/>
    </source>
</evidence>
<dbReference type="Gene3D" id="3.40.390.10">
    <property type="entry name" value="Collagenase (Catalytic Domain)"/>
    <property type="match status" value="1"/>
</dbReference>
<dbReference type="InterPro" id="IPR000718">
    <property type="entry name" value="Peptidase_M13"/>
</dbReference>
<reference evidence="11 12" key="1">
    <citation type="submission" date="2021-10" db="EMBL/GenBank/DDBJ databases">
        <title>Anaerobic single-cell dispensing facilitates the cultivation of human gut bacteria.</title>
        <authorList>
            <person name="Afrizal A."/>
        </authorList>
    </citation>
    <scope>NUCLEOTIDE SEQUENCE [LARGE SCALE GENOMIC DNA]</scope>
    <source>
        <strain evidence="11 12">CLA-AA-H232</strain>
    </source>
</reference>
<feature type="signal peptide" evidence="9">
    <location>
        <begin position="1"/>
        <end position="25"/>
    </location>
</feature>
<evidence type="ECO:0000256" key="4">
    <source>
        <dbReference type="ARBA" id="ARBA00022723"/>
    </source>
</evidence>
<comment type="similarity">
    <text evidence="2">Belongs to the peptidase M13 family.</text>
</comment>
<evidence type="ECO:0000259" key="10">
    <source>
        <dbReference type="PROSITE" id="PS51272"/>
    </source>
</evidence>
<organism evidence="11 12">
    <name type="scientific">Hominilimicola fabiformis</name>
    <dbReference type="NCBI Taxonomy" id="2885356"/>
    <lineage>
        <taxon>Bacteria</taxon>
        <taxon>Bacillati</taxon>
        <taxon>Bacillota</taxon>
        <taxon>Clostridia</taxon>
        <taxon>Eubacteriales</taxon>
        <taxon>Oscillospiraceae</taxon>
        <taxon>Hominilimicola</taxon>
    </lineage>
</organism>
<protein>
    <submittedName>
        <fullName evidence="11">S-layer homology domain-containing protein</fullName>
    </submittedName>
</protein>
<dbReference type="InterPro" id="IPR008753">
    <property type="entry name" value="Peptidase_M13_N"/>
</dbReference>
<dbReference type="InterPro" id="IPR042089">
    <property type="entry name" value="Peptidase_M13_dom_2"/>
</dbReference>
<dbReference type="GO" id="GO:0005886">
    <property type="term" value="C:plasma membrane"/>
    <property type="evidence" value="ECO:0007669"/>
    <property type="project" value="TreeGrafter"/>
</dbReference>
<comment type="cofactor">
    <cofactor evidence="1">
        <name>Zn(2+)</name>
        <dbReference type="ChEBI" id="CHEBI:29105"/>
    </cofactor>
</comment>
<name>A0AAE3J9Y7_9FIRM</name>
<keyword evidence="9" id="KW-0732">Signal</keyword>
<feature type="domain" description="SLH" evidence="10">
    <location>
        <begin position="97"/>
        <end position="160"/>
    </location>
</feature>
<dbReference type="InterPro" id="IPR018497">
    <property type="entry name" value="Peptidase_M13_C"/>
</dbReference>
<comment type="caution">
    <text evidence="11">The sequence shown here is derived from an EMBL/GenBank/DDBJ whole genome shotgun (WGS) entry which is preliminary data.</text>
</comment>
<dbReference type="EMBL" id="JAJEQM010000017">
    <property type="protein sequence ID" value="MCC2211433.1"/>
    <property type="molecule type" value="Genomic_DNA"/>
</dbReference>
<dbReference type="GO" id="GO:0004222">
    <property type="term" value="F:metalloendopeptidase activity"/>
    <property type="evidence" value="ECO:0007669"/>
    <property type="project" value="InterPro"/>
</dbReference>